<evidence type="ECO:0000256" key="2">
    <source>
        <dbReference type="RuleBase" id="RU004328"/>
    </source>
</evidence>
<feature type="compositionally biased region" description="Polar residues" evidence="3">
    <location>
        <begin position="1"/>
        <end position="10"/>
    </location>
</feature>
<proteinExistence type="inferred from homology"/>
<feature type="compositionally biased region" description="Basic and acidic residues" evidence="3">
    <location>
        <begin position="11"/>
        <end position="20"/>
    </location>
</feature>
<dbReference type="EMBL" id="PKUQ01000001">
    <property type="protein sequence ID" value="PLW79138.1"/>
    <property type="molecule type" value="Genomic_DNA"/>
</dbReference>
<gene>
    <name evidence="4" type="ORF">C0081_02615</name>
</gene>
<organism evidence="4 5">
    <name type="scientific">Cohaesibacter celericrescens</name>
    <dbReference type="NCBI Taxonomy" id="2067669"/>
    <lineage>
        <taxon>Bacteria</taxon>
        <taxon>Pseudomonadati</taxon>
        <taxon>Pseudomonadota</taxon>
        <taxon>Alphaproteobacteria</taxon>
        <taxon>Hyphomicrobiales</taxon>
        <taxon>Cohaesibacteraceae</taxon>
    </lineage>
</organism>
<dbReference type="PANTHER" id="PTHR11240:SF22">
    <property type="entry name" value="RIBONUCLEASE T2"/>
    <property type="match status" value="1"/>
</dbReference>
<reference evidence="4 5" key="1">
    <citation type="submission" date="2018-01" db="EMBL/GenBank/DDBJ databases">
        <title>The draft genome sequence of Cohaesibacter sp. H1304.</title>
        <authorList>
            <person name="Wang N.-N."/>
            <person name="Du Z.-J."/>
        </authorList>
    </citation>
    <scope>NUCLEOTIDE SEQUENCE [LARGE SCALE GENOMIC DNA]</scope>
    <source>
        <strain evidence="4 5">H1304</strain>
    </source>
</reference>
<dbReference type="GO" id="GO:0033897">
    <property type="term" value="F:ribonuclease T2 activity"/>
    <property type="evidence" value="ECO:0007669"/>
    <property type="project" value="InterPro"/>
</dbReference>
<feature type="region of interest" description="Disordered" evidence="3">
    <location>
        <begin position="1"/>
        <end position="24"/>
    </location>
</feature>
<dbReference type="InterPro" id="IPR018188">
    <property type="entry name" value="RNase_T2_His_AS_1"/>
</dbReference>
<dbReference type="GO" id="GO:0003723">
    <property type="term" value="F:RNA binding"/>
    <property type="evidence" value="ECO:0007669"/>
    <property type="project" value="InterPro"/>
</dbReference>
<accession>A0A2N5XXI8</accession>
<dbReference type="OrthoDB" id="4720638at2"/>
<dbReference type="CDD" id="cd01062">
    <property type="entry name" value="RNase_T2_prok"/>
    <property type="match status" value="1"/>
</dbReference>
<dbReference type="GO" id="GO:0006401">
    <property type="term" value="P:RNA catabolic process"/>
    <property type="evidence" value="ECO:0007669"/>
    <property type="project" value="UniProtKB-ARBA"/>
</dbReference>
<sequence length="244" mass="27719">MTVSNSLGSDNNKERSERTKMQKSKSAARFLVPYLTLLASILALATHATAKSAGDFDYYILTLSWSPSYCADDGKKGRDNLQCFSQRNYGFVVHGLWPQYEKGYPEYCNTSFRKPSSKLVDQMLKFSPSRGLIYHEWKKHGTCTGLNPLDYFRKAVKGFKAIKRPESLVGLPRPVLMTTKEIEQAFFKANPNLPRNSLFVTCKKQKLREVRICMDKNGKPRRCSASALNGSCRNRGKLRILSVR</sequence>
<dbReference type="PROSITE" id="PS00530">
    <property type="entry name" value="RNASE_T2_1"/>
    <property type="match status" value="1"/>
</dbReference>
<dbReference type="PANTHER" id="PTHR11240">
    <property type="entry name" value="RIBONUCLEASE T2"/>
    <property type="match status" value="1"/>
</dbReference>
<evidence type="ECO:0000313" key="5">
    <source>
        <dbReference type="Proteomes" id="UP000234881"/>
    </source>
</evidence>
<keyword evidence="5" id="KW-1185">Reference proteome</keyword>
<dbReference type="SUPFAM" id="SSF55895">
    <property type="entry name" value="Ribonuclease Rh-like"/>
    <property type="match status" value="1"/>
</dbReference>
<evidence type="ECO:0000313" key="4">
    <source>
        <dbReference type="EMBL" id="PLW79138.1"/>
    </source>
</evidence>
<dbReference type="Pfam" id="PF00445">
    <property type="entry name" value="Ribonuclease_T2"/>
    <property type="match status" value="1"/>
</dbReference>
<dbReference type="AlphaFoldDB" id="A0A2N5XXI8"/>
<comment type="caution">
    <text evidence="4">The sequence shown here is derived from an EMBL/GenBank/DDBJ whole genome shotgun (WGS) entry which is preliminary data.</text>
</comment>
<dbReference type="InterPro" id="IPR039378">
    <property type="entry name" value="RNase_T2_prok"/>
</dbReference>
<evidence type="ECO:0000256" key="3">
    <source>
        <dbReference type="SAM" id="MobiDB-lite"/>
    </source>
</evidence>
<dbReference type="Proteomes" id="UP000234881">
    <property type="component" value="Unassembled WGS sequence"/>
</dbReference>
<comment type="similarity">
    <text evidence="1 2">Belongs to the RNase T2 family.</text>
</comment>
<protein>
    <submittedName>
        <fullName evidence="4">Ribonuclease T</fullName>
    </submittedName>
</protein>
<name>A0A2N5XXI8_9HYPH</name>
<dbReference type="InterPro" id="IPR001568">
    <property type="entry name" value="RNase_T2-like"/>
</dbReference>
<evidence type="ECO:0000256" key="1">
    <source>
        <dbReference type="ARBA" id="ARBA00007469"/>
    </source>
</evidence>
<dbReference type="Gene3D" id="3.90.730.10">
    <property type="entry name" value="Ribonuclease T2-like"/>
    <property type="match status" value="1"/>
</dbReference>
<dbReference type="InterPro" id="IPR036430">
    <property type="entry name" value="RNase_T2-like_sf"/>
</dbReference>